<dbReference type="PANTHER" id="PTHR11138">
    <property type="entry name" value="METHIONYL-TRNA FORMYLTRANSFERASE"/>
    <property type="match status" value="1"/>
</dbReference>
<proteinExistence type="inferred from homology"/>
<gene>
    <name evidence="8 11" type="primary">fmt</name>
    <name evidence="11" type="ORF">WOB96_06840</name>
</gene>
<protein>
    <recommendedName>
        <fullName evidence="4 8">Methionyl-tRNA formyltransferase</fullName>
        <ecNumber evidence="3 8">2.1.2.9</ecNumber>
    </recommendedName>
</protein>
<evidence type="ECO:0000256" key="3">
    <source>
        <dbReference type="ARBA" id="ARBA00012261"/>
    </source>
</evidence>
<evidence type="ECO:0000259" key="9">
    <source>
        <dbReference type="Pfam" id="PF00551"/>
    </source>
</evidence>
<dbReference type="InterPro" id="IPR044135">
    <property type="entry name" value="Met-tRNA-FMT_C"/>
</dbReference>
<comment type="catalytic activity">
    <reaction evidence="7 8">
        <text>L-methionyl-tRNA(fMet) + (6R)-10-formyltetrahydrofolate = N-formyl-L-methionyl-tRNA(fMet) + (6S)-5,6,7,8-tetrahydrofolate + H(+)</text>
        <dbReference type="Rhea" id="RHEA:24380"/>
        <dbReference type="Rhea" id="RHEA-COMP:9952"/>
        <dbReference type="Rhea" id="RHEA-COMP:9953"/>
        <dbReference type="ChEBI" id="CHEBI:15378"/>
        <dbReference type="ChEBI" id="CHEBI:57453"/>
        <dbReference type="ChEBI" id="CHEBI:78530"/>
        <dbReference type="ChEBI" id="CHEBI:78844"/>
        <dbReference type="ChEBI" id="CHEBI:195366"/>
        <dbReference type="EC" id="2.1.2.9"/>
    </reaction>
</comment>
<dbReference type="RefSeq" id="WP_341370537.1">
    <property type="nucleotide sequence ID" value="NZ_JBBPCO010000005.1"/>
</dbReference>
<evidence type="ECO:0000313" key="11">
    <source>
        <dbReference type="EMBL" id="MEK8089482.1"/>
    </source>
</evidence>
<dbReference type="GO" id="GO:0004479">
    <property type="term" value="F:methionyl-tRNA formyltransferase activity"/>
    <property type="evidence" value="ECO:0007669"/>
    <property type="project" value="UniProtKB-EC"/>
</dbReference>
<sequence>MSNGQRVIFAGTPVFAVPSLQALIDGPEEIVAVLTQPDRPAGRGRALAESPVKQLAQAHGLPVLQPDTLKNPEIQEQLRALAPDLMVVVAYGLLLPRPVLAIPRLGAINVHASLLPHFRGAAPIQRAIEDGEWETGVTIMQMETGLDSGPMLLKKRIHIDPEETGGSLHDKLKRLGAEALREALDGLWAGQLHAEPQDAALATYAPKLSKDEAQLDWLLPAADLERQVRAFNPYPVAETAFRGKTLRIWQAAVAPETGELGAPGSVLRVQPDGIWVATGGGALILKRVQLPGKDAMEIGAFVNGYQPKAGEMLGNAPQS</sequence>
<accession>A0ABU9D7G9</accession>
<evidence type="ECO:0000256" key="2">
    <source>
        <dbReference type="ARBA" id="ARBA00010699"/>
    </source>
</evidence>
<dbReference type="Proteomes" id="UP001446205">
    <property type="component" value="Unassembled WGS sequence"/>
</dbReference>
<evidence type="ECO:0000256" key="7">
    <source>
        <dbReference type="ARBA" id="ARBA00048558"/>
    </source>
</evidence>
<dbReference type="SUPFAM" id="SSF53328">
    <property type="entry name" value="Formyltransferase"/>
    <property type="match status" value="1"/>
</dbReference>
<dbReference type="Gene3D" id="3.10.25.10">
    <property type="entry name" value="Formyl transferase, C-terminal domain"/>
    <property type="match status" value="1"/>
</dbReference>
<keyword evidence="12" id="KW-1185">Reference proteome</keyword>
<dbReference type="CDD" id="cd08646">
    <property type="entry name" value="FMT_core_Met-tRNA-FMT_N"/>
    <property type="match status" value="1"/>
</dbReference>
<dbReference type="Gene3D" id="3.40.50.170">
    <property type="entry name" value="Formyl transferase, N-terminal domain"/>
    <property type="match status" value="1"/>
</dbReference>
<dbReference type="InterPro" id="IPR036477">
    <property type="entry name" value="Formyl_transf_N_sf"/>
</dbReference>
<dbReference type="Pfam" id="PF00551">
    <property type="entry name" value="Formyl_trans_N"/>
    <property type="match status" value="1"/>
</dbReference>
<comment type="caution">
    <text evidence="11">The sequence shown here is derived from an EMBL/GenBank/DDBJ whole genome shotgun (WGS) entry which is preliminary data.</text>
</comment>
<dbReference type="EMBL" id="JBBPCO010000005">
    <property type="protein sequence ID" value="MEK8089482.1"/>
    <property type="molecule type" value="Genomic_DNA"/>
</dbReference>
<dbReference type="NCBIfam" id="TIGR00460">
    <property type="entry name" value="fmt"/>
    <property type="match status" value="1"/>
</dbReference>
<comment type="function">
    <text evidence="1 8">Attaches a formyl group to the free amino group of methionyl-tRNA(fMet). The formyl group appears to play a dual role in the initiator identity of N-formylmethionyl-tRNA by promoting its recognition by IF2 and preventing the misappropriation of this tRNA by the elongation apparatus.</text>
</comment>
<keyword evidence="5 8" id="KW-0808">Transferase</keyword>
<dbReference type="InterPro" id="IPR005794">
    <property type="entry name" value="Fmt"/>
</dbReference>
<feature type="domain" description="Formyl transferase C-terminal" evidence="10">
    <location>
        <begin position="207"/>
        <end position="305"/>
    </location>
</feature>
<feature type="domain" description="Formyl transferase N-terminal" evidence="9">
    <location>
        <begin position="7"/>
        <end position="184"/>
    </location>
</feature>
<evidence type="ECO:0000259" key="10">
    <source>
        <dbReference type="Pfam" id="PF02911"/>
    </source>
</evidence>
<feature type="binding site" evidence="8">
    <location>
        <begin position="113"/>
        <end position="116"/>
    </location>
    <ligand>
        <name>(6S)-5,6,7,8-tetrahydrofolate</name>
        <dbReference type="ChEBI" id="CHEBI:57453"/>
    </ligand>
</feature>
<evidence type="ECO:0000256" key="1">
    <source>
        <dbReference type="ARBA" id="ARBA00002606"/>
    </source>
</evidence>
<dbReference type="InterPro" id="IPR005793">
    <property type="entry name" value="Formyl_trans_C"/>
</dbReference>
<organism evidence="11 12">
    <name type="scientific">Thermithiobacillus plumbiphilus</name>
    <dbReference type="NCBI Taxonomy" id="1729899"/>
    <lineage>
        <taxon>Bacteria</taxon>
        <taxon>Pseudomonadati</taxon>
        <taxon>Pseudomonadota</taxon>
        <taxon>Acidithiobacillia</taxon>
        <taxon>Acidithiobacillales</taxon>
        <taxon>Thermithiobacillaceae</taxon>
        <taxon>Thermithiobacillus</taxon>
    </lineage>
</organism>
<dbReference type="EC" id="2.1.2.9" evidence="3 8"/>
<dbReference type="HAMAP" id="MF_00182">
    <property type="entry name" value="Formyl_trans"/>
    <property type="match status" value="1"/>
</dbReference>
<name>A0ABU9D7G9_9PROT</name>
<dbReference type="InterPro" id="IPR011034">
    <property type="entry name" value="Formyl_transferase-like_C_sf"/>
</dbReference>
<dbReference type="PANTHER" id="PTHR11138:SF5">
    <property type="entry name" value="METHIONYL-TRNA FORMYLTRANSFERASE, MITOCHONDRIAL"/>
    <property type="match status" value="1"/>
</dbReference>
<evidence type="ECO:0000313" key="12">
    <source>
        <dbReference type="Proteomes" id="UP001446205"/>
    </source>
</evidence>
<dbReference type="InterPro" id="IPR002376">
    <property type="entry name" value="Formyl_transf_N"/>
</dbReference>
<evidence type="ECO:0000256" key="8">
    <source>
        <dbReference type="HAMAP-Rule" id="MF_00182"/>
    </source>
</evidence>
<evidence type="ECO:0000256" key="6">
    <source>
        <dbReference type="ARBA" id="ARBA00022917"/>
    </source>
</evidence>
<reference evidence="11 12" key="1">
    <citation type="submission" date="2024-04" db="EMBL/GenBank/DDBJ databases">
        <authorList>
            <person name="Abashina T."/>
            <person name="Shaikin A."/>
        </authorList>
    </citation>
    <scope>NUCLEOTIDE SEQUENCE [LARGE SCALE GENOMIC DNA]</scope>
    <source>
        <strain evidence="11 12">AAFK</strain>
    </source>
</reference>
<dbReference type="Pfam" id="PF02911">
    <property type="entry name" value="Formyl_trans_C"/>
    <property type="match status" value="1"/>
</dbReference>
<dbReference type="InterPro" id="IPR037022">
    <property type="entry name" value="Formyl_trans_C_sf"/>
</dbReference>
<evidence type="ECO:0000256" key="4">
    <source>
        <dbReference type="ARBA" id="ARBA00016014"/>
    </source>
</evidence>
<dbReference type="CDD" id="cd08704">
    <property type="entry name" value="Met_tRNA_FMT_C"/>
    <property type="match status" value="1"/>
</dbReference>
<keyword evidence="6 8" id="KW-0648">Protein biosynthesis</keyword>
<comment type="similarity">
    <text evidence="2 8">Belongs to the Fmt family.</text>
</comment>
<dbReference type="SUPFAM" id="SSF50486">
    <property type="entry name" value="FMT C-terminal domain-like"/>
    <property type="match status" value="1"/>
</dbReference>
<dbReference type="InterPro" id="IPR041711">
    <property type="entry name" value="Met-tRNA-FMT_N"/>
</dbReference>
<evidence type="ECO:0000256" key="5">
    <source>
        <dbReference type="ARBA" id="ARBA00022679"/>
    </source>
</evidence>